<dbReference type="Gene3D" id="1.10.260.80">
    <property type="match status" value="1"/>
</dbReference>
<dbReference type="EMBL" id="QEWR01000002">
    <property type="protein sequence ID" value="PWD84452.1"/>
    <property type="molecule type" value="Genomic_DNA"/>
</dbReference>
<accession>A0A2U2AMK9</accession>
<dbReference type="InterPro" id="IPR036412">
    <property type="entry name" value="HAD-like_sf"/>
</dbReference>
<dbReference type="InterPro" id="IPR023214">
    <property type="entry name" value="HAD_sf"/>
</dbReference>
<evidence type="ECO:0000313" key="2">
    <source>
        <dbReference type="Proteomes" id="UP000244948"/>
    </source>
</evidence>
<organism evidence="1 2">
    <name type="scientific">Ignatzschineria indica</name>
    <dbReference type="NCBI Taxonomy" id="472583"/>
    <lineage>
        <taxon>Bacteria</taxon>
        <taxon>Pseudomonadati</taxon>
        <taxon>Pseudomonadota</taxon>
        <taxon>Gammaproteobacteria</taxon>
        <taxon>Cardiobacteriales</taxon>
        <taxon>Ignatzschineriaceae</taxon>
        <taxon>Ignatzschineria</taxon>
    </lineage>
</organism>
<dbReference type="InterPro" id="IPR006439">
    <property type="entry name" value="HAD-SF_hydro_IA"/>
</dbReference>
<dbReference type="RefSeq" id="WP_109235630.1">
    <property type="nucleotide sequence ID" value="NZ_BMXZ01000001.1"/>
</dbReference>
<dbReference type="Proteomes" id="UP000244948">
    <property type="component" value="Unassembled WGS sequence"/>
</dbReference>
<proteinExistence type="predicted"/>
<gene>
    <name evidence="1" type="ORF">DC082_02610</name>
</gene>
<dbReference type="InterPro" id="IPR041492">
    <property type="entry name" value="HAD_2"/>
</dbReference>
<dbReference type="Pfam" id="PF13419">
    <property type="entry name" value="HAD_2"/>
    <property type="match status" value="1"/>
</dbReference>
<dbReference type="SUPFAM" id="SSF56784">
    <property type="entry name" value="HAD-like"/>
    <property type="match status" value="1"/>
</dbReference>
<comment type="caution">
    <text evidence="1">The sequence shown here is derived from an EMBL/GenBank/DDBJ whole genome shotgun (WGS) entry which is preliminary data.</text>
</comment>
<dbReference type="NCBIfam" id="TIGR01549">
    <property type="entry name" value="HAD-SF-IA-v1"/>
    <property type="match status" value="1"/>
</dbReference>
<dbReference type="Gene3D" id="3.40.50.1000">
    <property type="entry name" value="HAD superfamily/HAD-like"/>
    <property type="match status" value="1"/>
</dbReference>
<keyword evidence="2" id="KW-1185">Reference proteome</keyword>
<reference evidence="1 2" key="1">
    <citation type="journal article" date="2018" name="Genome Announc.">
        <title>Ignatzschineria cameli sp. nov., isolated from necrotic foot tissue of dromedaries (Camelus dromedarius) and associated maggots (Wohlfahrtia species) in Dubai.</title>
        <authorList>
            <person name="Tsang C.C."/>
            <person name="Tang J.Y."/>
            <person name="Fong J.Y."/>
            <person name="Kinne J."/>
            <person name="Lee H.H."/>
            <person name="Joseph M."/>
            <person name="Jose S."/>
            <person name="Schuster R.K."/>
            <person name="Tang Y."/>
            <person name="Sivakumar S."/>
            <person name="Chen J.H."/>
            <person name="Teng J.L."/>
            <person name="Lau S.K."/>
            <person name="Wernery U."/>
            <person name="Woo P.C."/>
        </authorList>
    </citation>
    <scope>NUCLEOTIDE SEQUENCE [LARGE SCALE GENOMIC DNA]</scope>
    <source>
        <strain evidence="1 2">KCTC 22643</strain>
    </source>
</reference>
<dbReference type="SFLD" id="SFLDG01129">
    <property type="entry name" value="C1.5:_HAD__Beta-PGM__Phosphata"/>
    <property type="match status" value="1"/>
</dbReference>
<dbReference type="AlphaFoldDB" id="A0A2U2AMK9"/>
<name>A0A2U2AMK9_9GAMM</name>
<dbReference type="SFLD" id="SFLDS00003">
    <property type="entry name" value="Haloacid_Dehalogenase"/>
    <property type="match status" value="1"/>
</dbReference>
<sequence length="202" mass="22708">MIHNISRLQDIRYWIFDMDGTLTVAKHDFAMIRKVLEVADDEDILDNLAKLPEADRLARERWLAEYELKVAKATKAAHGAADLLDYLAERSTHFAILTRNLHALTEITLTAANIAHHFPPELIIGRDTTTPKPSPDGIIALLTQWQIAPEEALIIGDHEYDLAAGKSAGIITVLINQRENIYPKLADYYFPDCLTLLNALRA</sequence>
<evidence type="ECO:0000313" key="1">
    <source>
        <dbReference type="EMBL" id="PWD84452.1"/>
    </source>
</evidence>
<dbReference type="PANTHER" id="PTHR43885">
    <property type="entry name" value="HALOACID DEHALOGENASE-LIKE HYDROLASE"/>
    <property type="match status" value="1"/>
</dbReference>
<keyword evidence="1" id="KW-0378">Hydrolase</keyword>
<dbReference type="GO" id="GO:0016787">
    <property type="term" value="F:hydrolase activity"/>
    <property type="evidence" value="ECO:0007669"/>
    <property type="project" value="UniProtKB-KW"/>
</dbReference>
<dbReference type="PANTHER" id="PTHR43885:SF1">
    <property type="entry name" value="SUPERFAMILY HYDROLASE, PUTATIVE (AFU_ORTHOLOGUE AFUA_4G13290)-RELATED"/>
    <property type="match status" value="1"/>
</dbReference>
<protein>
    <submittedName>
        <fullName evidence="1">HAD family hydrolase</fullName>
    </submittedName>
</protein>